<feature type="domain" description="DUF4124" evidence="2">
    <location>
        <begin position="9"/>
        <end position="50"/>
    </location>
</feature>
<name>A0A5B8R7P0_9ZZZZ</name>
<evidence type="ECO:0000259" key="2">
    <source>
        <dbReference type="Pfam" id="PF13511"/>
    </source>
</evidence>
<evidence type="ECO:0000313" key="3">
    <source>
        <dbReference type="EMBL" id="QEA04491.1"/>
    </source>
</evidence>
<protein>
    <recommendedName>
        <fullName evidence="2">DUF4124 domain-containing protein</fullName>
    </recommendedName>
</protein>
<sequence>MRWTAILLALALGVPAAASAAVYKWTDADGEVHYGSQPPQGRDAREVRVPGAGKGKGQPGDTAKEGSAAPSQTAGDDADRKPERGTPDPDWMRQQCQAARDNLEAFTNATPNQRFRRPDGEVVRYSAEEIESQRKEAQAFIDKNCSDIPAKGNDAAR</sequence>
<feature type="compositionally biased region" description="Basic and acidic residues" evidence="1">
    <location>
        <begin position="77"/>
        <end position="91"/>
    </location>
</feature>
<reference evidence="3" key="1">
    <citation type="submission" date="2019-06" db="EMBL/GenBank/DDBJ databases">
        <authorList>
            <person name="Murdoch R.W."/>
            <person name="Fathepure B."/>
        </authorList>
    </citation>
    <scope>NUCLEOTIDE SEQUENCE</scope>
</reference>
<dbReference type="InterPro" id="IPR025392">
    <property type="entry name" value="DUF4124"/>
</dbReference>
<gene>
    <name evidence="3" type="ORF">KBTEX_00799</name>
</gene>
<proteinExistence type="predicted"/>
<accession>A0A5B8R7P0</accession>
<dbReference type="AlphaFoldDB" id="A0A5B8R7P0"/>
<dbReference type="Pfam" id="PF13511">
    <property type="entry name" value="DUF4124"/>
    <property type="match status" value="1"/>
</dbReference>
<feature type="region of interest" description="Disordered" evidence="1">
    <location>
        <begin position="32"/>
        <end position="96"/>
    </location>
</feature>
<dbReference type="EMBL" id="MN079084">
    <property type="protein sequence ID" value="QEA04491.1"/>
    <property type="molecule type" value="Genomic_DNA"/>
</dbReference>
<evidence type="ECO:0000256" key="1">
    <source>
        <dbReference type="SAM" id="MobiDB-lite"/>
    </source>
</evidence>
<organism evidence="3">
    <name type="scientific">uncultured organism</name>
    <dbReference type="NCBI Taxonomy" id="155900"/>
    <lineage>
        <taxon>unclassified sequences</taxon>
        <taxon>environmental samples</taxon>
    </lineage>
</organism>